<dbReference type="GO" id="GO:0000287">
    <property type="term" value="F:magnesium ion binding"/>
    <property type="evidence" value="ECO:0007669"/>
    <property type="project" value="UniProtKB-UniRule"/>
</dbReference>
<dbReference type="GO" id="GO:0006796">
    <property type="term" value="P:phosphate-containing compound metabolic process"/>
    <property type="evidence" value="ECO:0007669"/>
    <property type="project" value="InterPro"/>
</dbReference>
<evidence type="ECO:0000313" key="9">
    <source>
        <dbReference type="Proteomes" id="UP000229816"/>
    </source>
</evidence>
<dbReference type="FunFam" id="3.90.80.10:FF:000003">
    <property type="entry name" value="Inorganic pyrophosphatase"/>
    <property type="match status" value="1"/>
</dbReference>
<keyword evidence="5 7" id="KW-0460">Magnesium</keyword>
<dbReference type="CDD" id="cd00412">
    <property type="entry name" value="pyrophosphatase"/>
    <property type="match status" value="1"/>
</dbReference>
<dbReference type="Gene3D" id="3.90.80.10">
    <property type="entry name" value="Inorganic pyrophosphatase"/>
    <property type="match status" value="1"/>
</dbReference>
<feature type="binding site" evidence="7">
    <location>
        <position position="32"/>
    </location>
    <ligand>
        <name>substrate</name>
    </ligand>
</feature>
<evidence type="ECO:0000256" key="7">
    <source>
        <dbReference type="HAMAP-Rule" id="MF_00209"/>
    </source>
</evidence>
<feature type="binding site" evidence="7">
    <location>
        <position position="46"/>
    </location>
    <ligand>
        <name>substrate</name>
    </ligand>
</feature>
<proteinExistence type="inferred from homology"/>
<feature type="binding site" evidence="7">
    <location>
        <position position="69"/>
    </location>
    <ligand>
        <name>Mg(2+)</name>
        <dbReference type="ChEBI" id="CHEBI:18420"/>
        <label>1</label>
    </ligand>
</feature>
<keyword evidence="4 7" id="KW-0378">Hydrolase</keyword>
<keyword evidence="2 7" id="KW-0963">Cytoplasm</keyword>
<evidence type="ECO:0000256" key="2">
    <source>
        <dbReference type="ARBA" id="ARBA00022490"/>
    </source>
</evidence>
<evidence type="ECO:0000313" key="8">
    <source>
        <dbReference type="EMBL" id="PJC28129.1"/>
    </source>
</evidence>
<evidence type="ECO:0000256" key="4">
    <source>
        <dbReference type="ARBA" id="ARBA00022801"/>
    </source>
</evidence>
<name>A0A2M8ESP6_9BACT</name>
<comment type="catalytic activity">
    <reaction evidence="6 7">
        <text>diphosphate + H2O = 2 phosphate + H(+)</text>
        <dbReference type="Rhea" id="RHEA:24576"/>
        <dbReference type="ChEBI" id="CHEBI:15377"/>
        <dbReference type="ChEBI" id="CHEBI:15378"/>
        <dbReference type="ChEBI" id="CHEBI:33019"/>
        <dbReference type="ChEBI" id="CHEBI:43474"/>
        <dbReference type="EC" id="3.6.1.1"/>
    </reaction>
</comment>
<dbReference type="PROSITE" id="PS00387">
    <property type="entry name" value="PPASE"/>
    <property type="match status" value="1"/>
</dbReference>
<dbReference type="Proteomes" id="UP000229816">
    <property type="component" value="Unassembled WGS sequence"/>
</dbReference>
<comment type="subcellular location">
    <subcellularLocation>
        <location evidence="7">Cytoplasm</location>
    </subcellularLocation>
</comment>
<dbReference type="EC" id="3.6.1.1" evidence="7"/>
<sequence>MDNSLIHNLPSGKNPPEEVYCLVEIPKGKTNKYEYDRKLGVFKLDRVLYEAVFYPTEYGIIPQTLNKADNDPVDIMVLSTFPTFPGCLIACRPIGVLKIIDTGEGDDKIIAVPANDPRFEQIKDLNDLIPHLKKEIVNFWENYAELQPNKKIKIKGWGSRAAALAFIKQAIKTYQQAFQK</sequence>
<dbReference type="InterPro" id="IPR008162">
    <property type="entry name" value="Pyrophosphatase"/>
</dbReference>
<keyword evidence="3 7" id="KW-0479">Metal-binding</keyword>
<evidence type="ECO:0000256" key="6">
    <source>
        <dbReference type="ARBA" id="ARBA00047820"/>
    </source>
</evidence>
<gene>
    <name evidence="7" type="primary">ppa</name>
    <name evidence="8" type="ORF">CO054_01805</name>
</gene>
<dbReference type="AlphaFoldDB" id="A0A2M8ESP6"/>
<evidence type="ECO:0000256" key="3">
    <source>
        <dbReference type="ARBA" id="ARBA00022723"/>
    </source>
</evidence>
<dbReference type="GO" id="GO:0005737">
    <property type="term" value="C:cytoplasm"/>
    <property type="evidence" value="ECO:0007669"/>
    <property type="project" value="UniProtKB-SubCell"/>
</dbReference>
<comment type="cofactor">
    <cofactor evidence="1 7">
        <name>Mg(2+)</name>
        <dbReference type="ChEBI" id="CHEBI:18420"/>
    </cofactor>
</comment>
<evidence type="ECO:0000256" key="5">
    <source>
        <dbReference type="ARBA" id="ARBA00022842"/>
    </source>
</evidence>
<comment type="caution">
    <text evidence="8">The sequence shown here is derived from an EMBL/GenBank/DDBJ whole genome shotgun (WGS) entry which is preliminary data.</text>
</comment>
<feature type="binding site" evidence="7">
    <location>
        <position position="58"/>
    </location>
    <ligand>
        <name>substrate</name>
    </ligand>
</feature>
<protein>
    <recommendedName>
        <fullName evidence="7">Inorganic pyrophosphatase</fullName>
        <ecNumber evidence="7">3.6.1.1</ecNumber>
    </recommendedName>
    <alternativeName>
        <fullName evidence="7">Pyrophosphate phospho-hydrolase</fullName>
        <shortName evidence="7">PPase</shortName>
    </alternativeName>
</protein>
<comment type="subunit">
    <text evidence="7">Homohexamer.</text>
</comment>
<comment type="similarity">
    <text evidence="7">Belongs to the PPase family.</text>
</comment>
<dbReference type="HAMAP" id="MF_00209">
    <property type="entry name" value="Inorganic_PPase"/>
    <property type="match status" value="1"/>
</dbReference>
<evidence type="ECO:0000256" key="1">
    <source>
        <dbReference type="ARBA" id="ARBA00001946"/>
    </source>
</evidence>
<feature type="binding site" evidence="7">
    <location>
        <position position="74"/>
    </location>
    <ligand>
        <name>Mg(2+)</name>
        <dbReference type="ChEBI" id="CHEBI:18420"/>
        <label>1</label>
    </ligand>
</feature>
<comment type="function">
    <text evidence="7">Catalyzes the hydrolysis of inorganic pyrophosphate (PPi) forming two phosphate ions.</text>
</comment>
<dbReference type="GO" id="GO:0004427">
    <property type="term" value="F:inorganic diphosphate phosphatase activity"/>
    <property type="evidence" value="ECO:0007669"/>
    <property type="project" value="UniProtKB-UniRule"/>
</dbReference>
<dbReference type="Pfam" id="PF00719">
    <property type="entry name" value="Pyrophosphatase"/>
    <property type="match status" value="1"/>
</dbReference>
<feature type="binding site" evidence="7">
    <location>
        <position position="74"/>
    </location>
    <ligand>
        <name>Mg(2+)</name>
        <dbReference type="ChEBI" id="CHEBI:18420"/>
        <label>2</label>
    </ligand>
</feature>
<dbReference type="EMBL" id="PFSF01000037">
    <property type="protein sequence ID" value="PJC28129.1"/>
    <property type="molecule type" value="Genomic_DNA"/>
</dbReference>
<accession>A0A2M8ESP6</accession>
<reference evidence="9" key="1">
    <citation type="submission" date="2017-09" db="EMBL/GenBank/DDBJ databases">
        <title>Depth-based differentiation of microbial function through sediment-hosted aquifers and enrichment of novel symbionts in the deep terrestrial subsurface.</title>
        <authorList>
            <person name="Probst A.J."/>
            <person name="Ladd B."/>
            <person name="Jarett J.K."/>
            <person name="Geller-Mcgrath D.E."/>
            <person name="Sieber C.M.K."/>
            <person name="Emerson J.B."/>
            <person name="Anantharaman K."/>
            <person name="Thomas B.C."/>
            <person name="Malmstrom R."/>
            <person name="Stieglmeier M."/>
            <person name="Klingl A."/>
            <person name="Woyke T."/>
            <person name="Ryan C.M."/>
            <person name="Banfield J.F."/>
        </authorList>
    </citation>
    <scope>NUCLEOTIDE SEQUENCE [LARGE SCALE GENOMIC DNA]</scope>
</reference>
<organism evidence="8 9">
    <name type="scientific">Candidatus Shapirobacteria bacterium CG_4_9_14_0_2_um_filter_39_11</name>
    <dbReference type="NCBI Taxonomy" id="1974478"/>
    <lineage>
        <taxon>Bacteria</taxon>
        <taxon>Candidatus Shapironibacteriota</taxon>
    </lineage>
</organism>
<dbReference type="PANTHER" id="PTHR10286">
    <property type="entry name" value="INORGANIC PYROPHOSPHATASE"/>
    <property type="match status" value="1"/>
</dbReference>
<feature type="binding site" evidence="7">
    <location>
        <position position="106"/>
    </location>
    <ligand>
        <name>Mg(2+)</name>
        <dbReference type="ChEBI" id="CHEBI:18420"/>
        <label>1</label>
    </ligand>
</feature>
<feature type="binding site" evidence="7">
    <location>
        <position position="143"/>
    </location>
    <ligand>
        <name>substrate</name>
    </ligand>
</feature>
<dbReference type="InterPro" id="IPR036649">
    <property type="entry name" value="Pyrophosphatase_sf"/>
</dbReference>
<dbReference type="SUPFAM" id="SSF50324">
    <property type="entry name" value="Inorganic pyrophosphatase"/>
    <property type="match status" value="1"/>
</dbReference>